<organism evidence="1 2">
    <name type="scientific">[Clostridium] fimetarium</name>
    <dbReference type="NCBI Taxonomy" id="99656"/>
    <lineage>
        <taxon>Bacteria</taxon>
        <taxon>Bacillati</taxon>
        <taxon>Bacillota</taxon>
        <taxon>Clostridia</taxon>
        <taxon>Lachnospirales</taxon>
        <taxon>Lachnospiraceae</taxon>
    </lineage>
</organism>
<accession>A0A1I0NEM2</accession>
<dbReference type="EMBL" id="FOJI01000003">
    <property type="protein sequence ID" value="SEV99574.1"/>
    <property type="molecule type" value="Genomic_DNA"/>
</dbReference>
<dbReference type="Proteomes" id="UP000199701">
    <property type="component" value="Unassembled WGS sequence"/>
</dbReference>
<dbReference type="STRING" id="99656.SAMN05421659_10335"/>
<dbReference type="OrthoDB" id="9961759at2"/>
<gene>
    <name evidence="1" type="ORF">SAMN05421659_10335</name>
</gene>
<dbReference type="AlphaFoldDB" id="A0A1I0NEM2"/>
<protein>
    <submittedName>
        <fullName evidence="1">Uncharacterized protein</fullName>
    </submittedName>
</protein>
<dbReference type="RefSeq" id="WP_092451087.1">
    <property type="nucleotide sequence ID" value="NZ_FOJI01000003.1"/>
</dbReference>
<reference evidence="1 2" key="1">
    <citation type="submission" date="2016-10" db="EMBL/GenBank/DDBJ databases">
        <authorList>
            <person name="de Groot N.N."/>
        </authorList>
    </citation>
    <scope>NUCLEOTIDE SEQUENCE [LARGE SCALE GENOMIC DNA]</scope>
    <source>
        <strain evidence="1 2">DSM 9179</strain>
    </source>
</reference>
<keyword evidence="2" id="KW-1185">Reference proteome</keyword>
<evidence type="ECO:0000313" key="2">
    <source>
        <dbReference type="Proteomes" id="UP000199701"/>
    </source>
</evidence>
<sequence>MRIIRCRKCKQRLFDIEDDDCRKIAIKYEDKKPVHIDFSRVSKDSVNSRDDFLRHGFNVTYHPATTSVEYACPRCKLKFLISLHTGRMKEIVTK</sequence>
<name>A0A1I0NEM2_9FIRM</name>
<proteinExistence type="predicted"/>
<evidence type="ECO:0000313" key="1">
    <source>
        <dbReference type="EMBL" id="SEV99574.1"/>
    </source>
</evidence>